<feature type="compositionally biased region" description="Basic and acidic residues" evidence="2">
    <location>
        <begin position="112"/>
        <end position="123"/>
    </location>
</feature>
<evidence type="ECO:0000256" key="2">
    <source>
        <dbReference type="SAM" id="MobiDB-lite"/>
    </source>
</evidence>
<dbReference type="AlphaFoldDB" id="W3X6J9"/>
<feature type="compositionally biased region" description="Polar residues" evidence="2">
    <location>
        <begin position="58"/>
        <end position="98"/>
    </location>
</feature>
<feature type="compositionally biased region" description="Polar residues" evidence="2">
    <location>
        <begin position="303"/>
        <end position="316"/>
    </location>
</feature>
<evidence type="ECO:0000313" key="3">
    <source>
        <dbReference type="EMBL" id="ETS81670.1"/>
    </source>
</evidence>
<gene>
    <name evidence="3" type="ORF">PFICI_06672</name>
</gene>
<proteinExistence type="predicted"/>
<reference evidence="4" key="1">
    <citation type="journal article" date="2015" name="BMC Genomics">
        <title>Genomic and transcriptomic analysis of the endophytic fungus Pestalotiopsis fici reveals its lifestyle and high potential for synthesis of natural products.</title>
        <authorList>
            <person name="Wang X."/>
            <person name="Zhang X."/>
            <person name="Liu L."/>
            <person name="Xiang M."/>
            <person name="Wang W."/>
            <person name="Sun X."/>
            <person name="Che Y."/>
            <person name="Guo L."/>
            <person name="Liu G."/>
            <person name="Guo L."/>
            <person name="Wang C."/>
            <person name="Yin W.B."/>
            <person name="Stadler M."/>
            <person name="Zhang X."/>
            <person name="Liu X."/>
        </authorList>
    </citation>
    <scope>NUCLEOTIDE SEQUENCE [LARGE SCALE GENOMIC DNA]</scope>
    <source>
        <strain evidence="4">W106-1 / CGMCC3.15140</strain>
    </source>
</reference>
<organism evidence="3 4">
    <name type="scientific">Pestalotiopsis fici (strain W106-1 / CGMCC3.15140)</name>
    <dbReference type="NCBI Taxonomy" id="1229662"/>
    <lineage>
        <taxon>Eukaryota</taxon>
        <taxon>Fungi</taxon>
        <taxon>Dikarya</taxon>
        <taxon>Ascomycota</taxon>
        <taxon>Pezizomycotina</taxon>
        <taxon>Sordariomycetes</taxon>
        <taxon>Xylariomycetidae</taxon>
        <taxon>Amphisphaeriales</taxon>
        <taxon>Sporocadaceae</taxon>
        <taxon>Pestalotiopsis</taxon>
    </lineage>
</organism>
<protein>
    <submittedName>
        <fullName evidence="3">Uncharacterized protein</fullName>
    </submittedName>
</protein>
<dbReference type="KEGG" id="pfy:PFICI_06672"/>
<accession>W3X6J9</accession>
<sequence length="372" mass="40853">MNVTAQYPVAVHSPTKARGPRDLEDVPFRNKQARFDNHDEFYSFLDNNRGPGGMTAGVATQIQIPPQSQRSVQTQDQNSPGGDQSRPPVTNSFVPQRTSSGRSRPPSYSGSRSEEMLVDRRAENGAGGGGGGGPQKNGDGGNPHKVQRQNGRRNGGGRPTTAAGGQQPNGNKNSPPRNGAASPQHHRNSADAGIGGAGRPLSSGSLSNQAAGAAIERLKSPSVMSCVLQPLDNKVKEYQGLMHQEQDEMTRLDEEIRALQERRSRAEMRYLDAKSKHDDYLRQHQDVERALRGEPPLQRDLASAQQRPLPQSQQSHHQTRPVSIRDEEEEFEEDEYEPEPVHRQMNSQQSFGRSSQKGGFGARFRNSIFGSR</sequence>
<evidence type="ECO:0000256" key="1">
    <source>
        <dbReference type="SAM" id="Coils"/>
    </source>
</evidence>
<dbReference type="InParanoid" id="W3X6J9"/>
<dbReference type="GeneID" id="19271685"/>
<feature type="compositionally biased region" description="Low complexity" evidence="2">
    <location>
        <begin position="99"/>
        <end position="111"/>
    </location>
</feature>
<dbReference type="Proteomes" id="UP000030651">
    <property type="component" value="Unassembled WGS sequence"/>
</dbReference>
<dbReference type="OMA" id="SHDDFYA"/>
<feature type="region of interest" description="Disordered" evidence="2">
    <location>
        <begin position="276"/>
        <end position="372"/>
    </location>
</feature>
<keyword evidence="1" id="KW-0175">Coiled coil</keyword>
<feature type="coiled-coil region" evidence="1">
    <location>
        <begin position="235"/>
        <end position="276"/>
    </location>
</feature>
<feature type="compositionally biased region" description="Acidic residues" evidence="2">
    <location>
        <begin position="326"/>
        <end position="338"/>
    </location>
</feature>
<dbReference type="EMBL" id="KI912112">
    <property type="protein sequence ID" value="ETS81670.1"/>
    <property type="molecule type" value="Genomic_DNA"/>
</dbReference>
<name>W3X6J9_PESFW</name>
<keyword evidence="4" id="KW-1185">Reference proteome</keyword>
<feature type="compositionally biased region" description="Polar residues" evidence="2">
    <location>
        <begin position="344"/>
        <end position="357"/>
    </location>
</feature>
<dbReference type="STRING" id="1229662.W3X6J9"/>
<feature type="compositionally biased region" description="Basic and acidic residues" evidence="2">
    <location>
        <begin position="19"/>
        <end position="41"/>
    </location>
</feature>
<dbReference type="HOGENOM" id="CLU_744158_0_0_1"/>
<feature type="compositionally biased region" description="Gly residues" evidence="2">
    <location>
        <begin position="125"/>
        <end position="141"/>
    </location>
</feature>
<feature type="region of interest" description="Disordered" evidence="2">
    <location>
        <begin position="1"/>
        <end position="211"/>
    </location>
</feature>
<dbReference type="OrthoDB" id="5096988at2759"/>
<dbReference type="RefSeq" id="XP_007833444.1">
    <property type="nucleotide sequence ID" value="XM_007835253.1"/>
</dbReference>
<feature type="compositionally biased region" description="Basic and acidic residues" evidence="2">
    <location>
        <begin position="276"/>
        <end position="292"/>
    </location>
</feature>
<evidence type="ECO:0000313" key="4">
    <source>
        <dbReference type="Proteomes" id="UP000030651"/>
    </source>
</evidence>
<dbReference type="eggNOG" id="ENOG502RAAB">
    <property type="taxonomic scope" value="Eukaryota"/>
</dbReference>